<organism evidence="1 2">
    <name type="scientific">Enterovibrio nigricans DSM 22720</name>
    <dbReference type="NCBI Taxonomy" id="1121868"/>
    <lineage>
        <taxon>Bacteria</taxon>
        <taxon>Pseudomonadati</taxon>
        <taxon>Pseudomonadota</taxon>
        <taxon>Gammaproteobacteria</taxon>
        <taxon>Vibrionales</taxon>
        <taxon>Vibrionaceae</taxon>
        <taxon>Enterovibrio</taxon>
    </lineage>
</organism>
<proteinExistence type="predicted"/>
<protein>
    <submittedName>
        <fullName evidence="1">Uncharacterized protein</fullName>
    </submittedName>
</protein>
<accession>A0A1T4WDX6</accession>
<evidence type="ECO:0000313" key="1">
    <source>
        <dbReference type="EMBL" id="SKA75514.1"/>
    </source>
</evidence>
<gene>
    <name evidence="1" type="ORF">SAMN02745132_04894</name>
</gene>
<sequence>MNLTTRCKNATILRISHQKKEAAQKNHYETVRTSNRLTCHKYFTYSATGKFVRSENEQV</sequence>
<name>A0A1T4WDX6_9GAMM</name>
<dbReference type="EMBL" id="FUXU01000210">
    <property type="protein sequence ID" value="SKA75514.1"/>
    <property type="molecule type" value="Genomic_DNA"/>
</dbReference>
<dbReference type="AlphaFoldDB" id="A0A1T4WDX6"/>
<keyword evidence="2" id="KW-1185">Reference proteome</keyword>
<reference evidence="2" key="1">
    <citation type="submission" date="2017-02" db="EMBL/GenBank/DDBJ databases">
        <authorList>
            <person name="Varghese N."/>
            <person name="Submissions S."/>
        </authorList>
    </citation>
    <scope>NUCLEOTIDE SEQUENCE [LARGE SCALE GENOMIC DNA]</scope>
    <source>
        <strain evidence="2">DSM 22720</strain>
    </source>
</reference>
<evidence type="ECO:0000313" key="2">
    <source>
        <dbReference type="Proteomes" id="UP000190162"/>
    </source>
</evidence>
<dbReference type="Proteomes" id="UP000190162">
    <property type="component" value="Unassembled WGS sequence"/>
</dbReference>